<evidence type="ECO:0000313" key="2">
    <source>
        <dbReference type="EMBL" id="MBW0528757.1"/>
    </source>
</evidence>
<comment type="caution">
    <text evidence="2">The sequence shown here is derived from an EMBL/GenBank/DDBJ whole genome shotgun (WGS) entry which is preliminary data.</text>
</comment>
<dbReference type="EMBL" id="AVOT02034612">
    <property type="protein sequence ID" value="MBW0528757.1"/>
    <property type="molecule type" value="Genomic_DNA"/>
</dbReference>
<accession>A0A9Q3EZD3</accession>
<keyword evidence="3" id="KW-1185">Reference proteome</keyword>
<evidence type="ECO:0000313" key="3">
    <source>
        <dbReference type="Proteomes" id="UP000765509"/>
    </source>
</evidence>
<feature type="region of interest" description="Disordered" evidence="1">
    <location>
        <begin position="1"/>
        <end position="75"/>
    </location>
</feature>
<reference evidence="2" key="1">
    <citation type="submission" date="2021-03" db="EMBL/GenBank/DDBJ databases">
        <title>Draft genome sequence of rust myrtle Austropuccinia psidii MF-1, a brazilian biotype.</title>
        <authorList>
            <person name="Quecine M.C."/>
            <person name="Pachon D.M.R."/>
            <person name="Bonatelli M.L."/>
            <person name="Correr F.H."/>
            <person name="Franceschini L.M."/>
            <person name="Leite T.F."/>
            <person name="Margarido G.R.A."/>
            <person name="Almeida C.A."/>
            <person name="Ferrarezi J.A."/>
            <person name="Labate C.A."/>
        </authorList>
    </citation>
    <scope>NUCLEOTIDE SEQUENCE</scope>
    <source>
        <strain evidence="2">MF-1</strain>
    </source>
</reference>
<evidence type="ECO:0000256" key="1">
    <source>
        <dbReference type="SAM" id="MobiDB-lite"/>
    </source>
</evidence>
<name>A0A9Q3EZD3_9BASI</name>
<proteinExistence type="predicted"/>
<dbReference type="AlphaFoldDB" id="A0A9Q3EZD3"/>
<gene>
    <name evidence="2" type="ORF">O181_068472</name>
</gene>
<dbReference type="Proteomes" id="UP000765509">
    <property type="component" value="Unassembled WGS sequence"/>
</dbReference>
<sequence>MGFKRQKQRQPNPPQQDSPIPSLLCEQTPRQPTPGPSGTQCELTLPPFVNSSQTNEPTIPCPSPSSKPHEDIRTCEPEPEVALTQSMVEPFTRPTPPHSVIIINNTPV</sequence>
<protein>
    <submittedName>
        <fullName evidence="2">Uncharacterized protein</fullName>
    </submittedName>
</protein>
<organism evidence="2 3">
    <name type="scientific">Austropuccinia psidii MF-1</name>
    <dbReference type="NCBI Taxonomy" id="1389203"/>
    <lineage>
        <taxon>Eukaryota</taxon>
        <taxon>Fungi</taxon>
        <taxon>Dikarya</taxon>
        <taxon>Basidiomycota</taxon>
        <taxon>Pucciniomycotina</taxon>
        <taxon>Pucciniomycetes</taxon>
        <taxon>Pucciniales</taxon>
        <taxon>Sphaerophragmiaceae</taxon>
        <taxon>Austropuccinia</taxon>
    </lineage>
</organism>